<evidence type="ECO:0000259" key="6">
    <source>
        <dbReference type="PROSITE" id="PS51186"/>
    </source>
</evidence>
<dbReference type="AlphaFoldDB" id="A0A974SPZ6"/>
<dbReference type="InterPro" id="IPR043938">
    <property type="entry name" value="Ligase_CoA_dom"/>
</dbReference>
<dbReference type="InterPro" id="IPR016181">
    <property type="entry name" value="Acyl_CoA_acyltransferase"/>
</dbReference>
<dbReference type="Gene3D" id="3.30.1490.20">
    <property type="entry name" value="ATP-grasp fold, A domain"/>
    <property type="match status" value="1"/>
</dbReference>
<dbReference type="PANTHER" id="PTHR43334:SF1">
    <property type="entry name" value="3-HYDROXYPROPIONATE--COA LIGASE [ADP-FORMING]"/>
    <property type="match status" value="1"/>
</dbReference>
<dbReference type="GO" id="GO:0005524">
    <property type="term" value="F:ATP binding"/>
    <property type="evidence" value="ECO:0007669"/>
    <property type="project" value="UniProtKB-UniRule"/>
</dbReference>
<dbReference type="PROSITE" id="PS50975">
    <property type="entry name" value="ATP_GRASP"/>
    <property type="match status" value="1"/>
</dbReference>
<sequence>MTTGRTPLHPFLEPRSIAVFGASPQPGTLGHGLVRNLRDGGYRGRLHLISDRHAEIDGTPCLHSLDEAPQPVSLAVIATPAASTPEIIDACGRHGIRAAVIHAAGLREDDARSAGTAARLRAAAARHGIRLFGPKAFGYILPHAGLNVSPLAKPVPAGNLALVTQSAAVCSHILDWNQNDEFGFSAIFAPGESADIELPEILDHLAGDPKTEGILLYLEGLRDARGFLSALRAAAAVKPVIAVKAGNYPSSARIAEMHSGARVGRDDAFDAALRRCGALRVRAIGDMFSAARALTTPRKPRGNRLAIVANGGGPMVMAADQAAELGIALAEPTPATCERLRGIDPLSWSDGNPLDLGFDATPAKFVTAITACLADPLVDGVLAVLTPNSIADPQAVAEATIAAAAGADKPVLACWLGEVEARAPRGTFARARFPVFRTPENAVAAFAFMVNWVHGQALLLETPPALSSYSPPDTRAARGIVENALDAGRRSLTPAEAKAVLAAFHIPVSPTLAADTPTEAVNIANHLGYPVAMKTTAGDTRLHLRSAPEVALAFRELAARGGSPVLLEPYVHKPQGRQLSIAIRPDRVFGPMITLSEGGIAPEIYNARSIGLPPLNPRLVGAMLGVPYVARLLGPLKGKAAVAEAPLREILLRVSELASELPWVRALDIGALIADADGAIAVDAAIDIQPLPAACGQDRYGHMAICPYPAQLEGEWTLKDGSRCTIRPIRPEDALPLQDFVRGLSSRSKYFRFFNTVSELSRHQLARYTQIDYGRELTLVVCAEREDGSVLLGEAHYAVLPDGETGDFAVVIADAMAGQGLGSRLMRCLIDAARVQGLRRLRGQVLADNEPMLGLMESLDFVVSLTDDESTVEVTRPL</sequence>
<dbReference type="InterPro" id="IPR036291">
    <property type="entry name" value="NAD(P)-bd_dom_sf"/>
</dbReference>
<dbReference type="SUPFAM" id="SSF52210">
    <property type="entry name" value="Succinyl-CoA synthetase domains"/>
    <property type="match status" value="2"/>
</dbReference>
<evidence type="ECO:0000256" key="4">
    <source>
        <dbReference type="PROSITE-ProRule" id="PRU00409"/>
    </source>
</evidence>
<dbReference type="GO" id="GO:0043758">
    <property type="term" value="F:acetate-CoA ligase (ADP-forming) activity"/>
    <property type="evidence" value="ECO:0007669"/>
    <property type="project" value="InterPro"/>
</dbReference>
<keyword evidence="1" id="KW-0436">Ligase</keyword>
<accession>A0A974SPZ6</accession>
<dbReference type="Gene3D" id="3.30.470.20">
    <property type="entry name" value="ATP-grasp fold, B domain"/>
    <property type="match status" value="1"/>
</dbReference>
<evidence type="ECO:0000256" key="1">
    <source>
        <dbReference type="ARBA" id="ARBA00022598"/>
    </source>
</evidence>
<dbReference type="SUPFAM" id="SSF51735">
    <property type="entry name" value="NAD(P)-binding Rossmann-fold domains"/>
    <property type="match status" value="1"/>
</dbReference>
<dbReference type="CDD" id="cd04301">
    <property type="entry name" value="NAT_SF"/>
    <property type="match status" value="1"/>
</dbReference>
<dbReference type="InterPro" id="IPR000182">
    <property type="entry name" value="GNAT_dom"/>
</dbReference>
<dbReference type="EMBL" id="CP064781">
    <property type="protein sequence ID" value="QRJ64269.1"/>
    <property type="molecule type" value="Genomic_DNA"/>
</dbReference>
<dbReference type="Pfam" id="PF19045">
    <property type="entry name" value="Ligase_CoA_2"/>
    <property type="match status" value="1"/>
</dbReference>
<dbReference type="SUPFAM" id="SSF55729">
    <property type="entry name" value="Acyl-CoA N-acyltransferases (Nat)"/>
    <property type="match status" value="1"/>
</dbReference>
<dbReference type="InterPro" id="IPR013815">
    <property type="entry name" value="ATP_grasp_subdomain_1"/>
</dbReference>
<evidence type="ECO:0000256" key="2">
    <source>
        <dbReference type="ARBA" id="ARBA00022741"/>
    </source>
</evidence>
<evidence type="ECO:0000256" key="3">
    <source>
        <dbReference type="ARBA" id="ARBA00022840"/>
    </source>
</evidence>
<evidence type="ECO:0000313" key="8">
    <source>
        <dbReference type="Proteomes" id="UP000663444"/>
    </source>
</evidence>
<dbReference type="InterPro" id="IPR016102">
    <property type="entry name" value="Succinyl-CoA_synth-like"/>
</dbReference>
<dbReference type="Proteomes" id="UP000663444">
    <property type="component" value="Chromosome"/>
</dbReference>
<dbReference type="InterPro" id="IPR003781">
    <property type="entry name" value="CoA-bd"/>
</dbReference>
<dbReference type="SMART" id="SM00881">
    <property type="entry name" value="CoA_binding"/>
    <property type="match status" value="1"/>
</dbReference>
<keyword evidence="2 4" id="KW-0547">Nucleotide-binding</keyword>
<dbReference type="KEGG" id="ares:IWH25_02625"/>
<dbReference type="InterPro" id="IPR051538">
    <property type="entry name" value="Acyl-CoA_Synth/Transferase"/>
</dbReference>
<keyword evidence="3 4" id="KW-0067">ATP-binding</keyword>
<feature type="domain" description="ATP-grasp" evidence="5">
    <location>
        <begin position="498"/>
        <end position="538"/>
    </location>
</feature>
<dbReference type="PROSITE" id="PS51186">
    <property type="entry name" value="GNAT"/>
    <property type="match status" value="1"/>
</dbReference>
<dbReference type="InterPro" id="IPR032875">
    <property type="entry name" value="Succ_CoA_lig_flav_dom"/>
</dbReference>
<organism evidence="7 8">
    <name type="scientific">Azospira restricta</name>
    <dbReference type="NCBI Taxonomy" id="404405"/>
    <lineage>
        <taxon>Bacteria</taxon>
        <taxon>Pseudomonadati</taxon>
        <taxon>Pseudomonadota</taxon>
        <taxon>Betaproteobacteria</taxon>
        <taxon>Rhodocyclales</taxon>
        <taxon>Rhodocyclaceae</taxon>
        <taxon>Azospira</taxon>
    </lineage>
</organism>
<dbReference type="GO" id="GO:0016747">
    <property type="term" value="F:acyltransferase activity, transferring groups other than amino-acyl groups"/>
    <property type="evidence" value="ECO:0007669"/>
    <property type="project" value="InterPro"/>
</dbReference>
<dbReference type="Pfam" id="PF13607">
    <property type="entry name" value="Succ_CoA_lig"/>
    <property type="match status" value="1"/>
</dbReference>
<dbReference type="PANTHER" id="PTHR43334">
    <property type="entry name" value="ACETATE--COA LIGASE [ADP-FORMING]"/>
    <property type="match status" value="1"/>
</dbReference>
<feature type="domain" description="N-acetyltransferase" evidence="6">
    <location>
        <begin position="724"/>
        <end position="878"/>
    </location>
</feature>
<dbReference type="InterPro" id="IPR011761">
    <property type="entry name" value="ATP-grasp"/>
</dbReference>
<evidence type="ECO:0000313" key="7">
    <source>
        <dbReference type="EMBL" id="QRJ64269.1"/>
    </source>
</evidence>
<reference evidence="7" key="1">
    <citation type="submission" date="2020-11" db="EMBL/GenBank/DDBJ databases">
        <title>Azospira restricta DSM 18626 genome sequence.</title>
        <authorList>
            <person name="Moe W.M."/>
        </authorList>
    </citation>
    <scope>NUCLEOTIDE SEQUENCE</scope>
    <source>
        <strain evidence="7">DSM 18626</strain>
    </source>
</reference>
<dbReference type="RefSeq" id="WP_203387810.1">
    <property type="nucleotide sequence ID" value="NZ_CP064781.1"/>
</dbReference>
<dbReference type="Pfam" id="PF13549">
    <property type="entry name" value="ATP-grasp_5"/>
    <property type="match status" value="1"/>
</dbReference>
<keyword evidence="8" id="KW-1185">Reference proteome</keyword>
<proteinExistence type="predicted"/>
<protein>
    <submittedName>
        <fullName evidence="7">GNAT family N-acetyltransferase</fullName>
    </submittedName>
</protein>
<gene>
    <name evidence="7" type="ORF">IWH25_02625</name>
</gene>
<name>A0A974SPZ6_9RHOO</name>
<dbReference type="GO" id="GO:0046872">
    <property type="term" value="F:metal ion binding"/>
    <property type="evidence" value="ECO:0007669"/>
    <property type="project" value="InterPro"/>
</dbReference>
<dbReference type="Pfam" id="PF13302">
    <property type="entry name" value="Acetyltransf_3"/>
    <property type="match status" value="1"/>
</dbReference>
<dbReference type="SUPFAM" id="SSF56059">
    <property type="entry name" value="Glutathione synthetase ATP-binding domain-like"/>
    <property type="match status" value="1"/>
</dbReference>
<evidence type="ECO:0000259" key="5">
    <source>
        <dbReference type="PROSITE" id="PS50975"/>
    </source>
</evidence>
<dbReference type="Pfam" id="PF13380">
    <property type="entry name" value="CoA_binding_2"/>
    <property type="match status" value="1"/>
</dbReference>
<dbReference type="Gene3D" id="3.40.50.720">
    <property type="entry name" value="NAD(P)-binding Rossmann-like Domain"/>
    <property type="match status" value="1"/>
</dbReference>
<dbReference type="Gene3D" id="3.40.630.30">
    <property type="match status" value="1"/>
</dbReference>
<dbReference type="Gene3D" id="3.40.50.261">
    <property type="entry name" value="Succinyl-CoA synthetase domains"/>
    <property type="match status" value="2"/>
</dbReference>